<keyword evidence="2" id="KW-1185">Reference proteome</keyword>
<accession>A0ABR2MRB9</accession>
<name>A0ABR2MRB9_9ASPA</name>
<reference evidence="1 2" key="1">
    <citation type="journal article" date="2022" name="Nat. Plants">
        <title>Genomes of leafy and leafless Platanthera orchids illuminate the evolution of mycoheterotrophy.</title>
        <authorList>
            <person name="Li M.H."/>
            <person name="Liu K.W."/>
            <person name="Li Z."/>
            <person name="Lu H.C."/>
            <person name="Ye Q.L."/>
            <person name="Zhang D."/>
            <person name="Wang J.Y."/>
            <person name="Li Y.F."/>
            <person name="Zhong Z.M."/>
            <person name="Liu X."/>
            <person name="Yu X."/>
            <person name="Liu D.K."/>
            <person name="Tu X.D."/>
            <person name="Liu B."/>
            <person name="Hao Y."/>
            <person name="Liao X.Y."/>
            <person name="Jiang Y.T."/>
            <person name="Sun W.H."/>
            <person name="Chen J."/>
            <person name="Chen Y.Q."/>
            <person name="Ai Y."/>
            <person name="Zhai J.W."/>
            <person name="Wu S.S."/>
            <person name="Zhou Z."/>
            <person name="Hsiao Y.Y."/>
            <person name="Wu W.L."/>
            <person name="Chen Y.Y."/>
            <person name="Lin Y.F."/>
            <person name="Hsu J.L."/>
            <person name="Li C.Y."/>
            <person name="Wang Z.W."/>
            <person name="Zhao X."/>
            <person name="Zhong W.Y."/>
            <person name="Ma X.K."/>
            <person name="Ma L."/>
            <person name="Huang J."/>
            <person name="Chen G.Z."/>
            <person name="Huang M.Z."/>
            <person name="Huang L."/>
            <person name="Peng D.H."/>
            <person name="Luo Y.B."/>
            <person name="Zou S.Q."/>
            <person name="Chen S.P."/>
            <person name="Lan S."/>
            <person name="Tsai W.C."/>
            <person name="Van de Peer Y."/>
            <person name="Liu Z.J."/>
        </authorList>
    </citation>
    <scope>NUCLEOTIDE SEQUENCE [LARGE SCALE GENOMIC DNA]</scope>
    <source>
        <strain evidence="1">Lor288</strain>
    </source>
</reference>
<comment type="caution">
    <text evidence="1">The sequence shown here is derived from an EMBL/GenBank/DDBJ whole genome shotgun (WGS) entry which is preliminary data.</text>
</comment>
<protein>
    <submittedName>
        <fullName evidence="1">Uncharacterized protein</fullName>
    </submittedName>
</protein>
<organism evidence="1 2">
    <name type="scientific">Platanthera guangdongensis</name>
    <dbReference type="NCBI Taxonomy" id="2320717"/>
    <lineage>
        <taxon>Eukaryota</taxon>
        <taxon>Viridiplantae</taxon>
        <taxon>Streptophyta</taxon>
        <taxon>Embryophyta</taxon>
        <taxon>Tracheophyta</taxon>
        <taxon>Spermatophyta</taxon>
        <taxon>Magnoliopsida</taxon>
        <taxon>Liliopsida</taxon>
        <taxon>Asparagales</taxon>
        <taxon>Orchidaceae</taxon>
        <taxon>Orchidoideae</taxon>
        <taxon>Orchideae</taxon>
        <taxon>Orchidinae</taxon>
        <taxon>Platanthera</taxon>
    </lineage>
</organism>
<dbReference type="EMBL" id="JBBWWR010000005">
    <property type="protein sequence ID" value="KAK8966154.1"/>
    <property type="molecule type" value="Genomic_DNA"/>
</dbReference>
<proteinExistence type="predicted"/>
<gene>
    <name evidence="1" type="ORF">KSP40_PGU003475</name>
</gene>
<evidence type="ECO:0000313" key="1">
    <source>
        <dbReference type="EMBL" id="KAK8966154.1"/>
    </source>
</evidence>
<evidence type="ECO:0000313" key="2">
    <source>
        <dbReference type="Proteomes" id="UP001412067"/>
    </source>
</evidence>
<sequence length="73" mass="8631">MEREHVRARVLPTRWASISEIEALYELFRKISSALVYRYILSIAWRYRLSPLCDIDFTALTALTLVNQRLLFA</sequence>
<dbReference type="Proteomes" id="UP001412067">
    <property type="component" value="Unassembled WGS sequence"/>
</dbReference>